<sequence>MWISGRPEIELHRRLLSPPLQVEAFLHQRRGHHLSLCHSNHCDGTAVPVVATTNQVSLSWCRAEKSRKRGGLLDGGRVAPAVLGVEERASGELIGALLSREDNIASTSGSHSGPRPLIRL</sequence>
<proteinExistence type="predicted"/>
<organism evidence="1 2">
    <name type="scientific">Punica granatum</name>
    <name type="common">Pomegranate</name>
    <dbReference type="NCBI Taxonomy" id="22663"/>
    <lineage>
        <taxon>Eukaryota</taxon>
        <taxon>Viridiplantae</taxon>
        <taxon>Streptophyta</taxon>
        <taxon>Embryophyta</taxon>
        <taxon>Tracheophyta</taxon>
        <taxon>Spermatophyta</taxon>
        <taxon>Magnoliopsida</taxon>
        <taxon>eudicotyledons</taxon>
        <taxon>Gunneridae</taxon>
        <taxon>Pentapetalae</taxon>
        <taxon>rosids</taxon>
        <taxon>malvids</taxon>
        <taxon>Myrtales</taxon>
        <taxon>Lythraceae</taxon>
        <taxon>Punica</taxon>
    </lineage>
</organism>
<gene>
    <name evidence="1" type="ORF">CRG98_019053</name>
</gene>
<evidence type="ECO:0000313" key="2">
    <source>
        <dbReference type="Proteomes" id="UP000233551"/>
    </source>
</evidence>
<accession>A0A2I0JW92</accession>
<comment type="caution">
    <text evidence="1">The sequence shown here is derived from an EMBL/GenBank/DDBJ whole genome shotgun (WGS) entry which is preliminary data.</text>
</comment>
<evidence type="ECO:0000313" key="1">
    <source>
        <dbReference type="EMBL" id="PKI60577.1"/>
    </source>
</evidence>
<protein>
    <submittedName>
        <fullName evidence="1">Uncharacterized protein</fullName>
    </submittedName>
</protein>
<dbReference type="EMBL" id="PGOL01001146">
    <property type="protein sequence ID" value="PKI60577.1"/>
    <property type="molecule type" value="Genomic_DNA"/>
</dbReference>
<dbReference type="Proteomes" id="UP000233551">
    <property type="component" value="Unassembled WGS sequence"/>
</dbReference>
<reference evidence="1 2" key="1">
    <citation type="submission" date="2017-11" db="EMBL/GenBank/DDBJ databases">
        <title>De-novo sequencing of pomegranate (Punica granatum L.) genome.</title>
        <authorList>
            <person name="Akparov Z."/>
            <person name="Amiraslanov A."/>
            <person name="Hajiyeva S."/>
            <person name="Abbasov M."/>
            <person name="Kaur K."/>
            <person name="Hamwieh A."/>
            <person name="Solovyev V."/>
            <person name="Salamov A."/>
            <person name="Braich B."/>
            <person name="Kosarev P."/>
            <person name="Mahmoud A."/>
            <person name="Hajiyev E."/>
            <person name="Babayeva S."/>
            <person name="Izzatullayeva V."/>
            <person name="Mammadov A."/>
            <person name="Mammadov A."/>
            <person name="Sharifova S."/>
            <person name="Ojaghi J."/>
            <person name="Eynullazada K."/>
            <person name="Bayramov B."/>
            <person name="Abdulazimova A."/>
            <person name="Shahmuradov I."/>
        </authorList>
    </citation>
    <scope>NUCLEOTIDE SEQUENCE [LARGE SCALE GENOMIC DNA]</scope>
    <source>
        <strain evidence="2">cv. AG2017</strain>
        <tissue evidence="1">Leaf</tissue>
    </source>
</reference>
<name>A0A2I0JW92_PUNGR</name>
<dbReference type="AlphaFoldDB" id="A0A2I0JW92"/>
<keyword evidence="2" id="KW-1185">Reference proteome</keyword>